<dbReference type="EMBL" id="DXFB01000114">
    <property type="protein sequence ID" value="HIX45402.1"/>
    <property type="molecule type" value="Genomic_DNA"/>
</dbReference>
<gene>
    <name evidence="12" type="primary">rpoN</name>
    <name evidence="12" type="ORF">H9982_04200</name>
</gene>
<evidence type="ECO:0000256" key="7">
    <source>
        <dbReference type="ARBA" id="ARBA00023125"/>
    </source>
</evidence>
<dbReference type="Gene3D" id="1.10.10.60">
    <property type="entry name" value="Homeodomain-like"/>
    <property type="match status" value="1"/>
</dbReference>
<dbReference type="GO" id="GO:0000428">
    <property type="term" value="C:DNA-directed RNA polymerase complex"/>
    <property type="evidence" value="ECO:0007669"/>
    <property type="project" value="UniProtKB-KW"/>
</dbReference>
<dbReference type="InterPro" id="IPR007046">
    <property type="entry name" value="RNA_pol_sigma_54_core-bd"/>
</dbReference>
<dbReference type="Proteomes" id="UP000824246">
    <property type="component" value="Unassembled WGS sequence"/>
</dbReference>
<evidence type="ECO:0000256" key="8">
    <source>
        <dbReference type="ARBA" id="ARBA00023163"/>
    </source>
</evidence>
<comment type="caution">
    <text evidence="12">The sequence shown here is derived from an EMBL/GenBank/DDBJ whole genome shotgun (WGS) entry which is preliminary data.</text>
</comment>
<dbReference type="InterPro" id="IPR007634">
    <property type="entry name" value="RNA_pol_sigma_54_DNA-bd"/>
</dbReference>
<proteinExistence type="inferred from homology"/>
<accession>A0A9D1VRQ4</accession>
<evidence type="ECO:0000256" key="6">
    <source>
        <dbReference type="ARBA" id="ARBA00023082"/>
    </source>
</evidence>
<dbReference type="GO" id="GO:0016779">
    <property type="term" value="F:nucleotidyltransferase activity"/>
    <property type="evidence" value="ECO:0007669"/>
    <property type="project" value="UniProtKB-KW"/>
</dbReference>
<keyword evidence="6" id="KW-0731">Sigma factor</keyword>
<dbReference type="PROSITE" id="PS50044">
    <property type="entry name" value="SIGMA54_3"/>
    <property type="match status" value="1"/>
</dbReference>
<dbReference type="GO" id="GO:0006352">
    <property type="term" value="P:DNA-templated transcription initiation"/>
    <property type="evidence" value="ECO:0007669"/>
    <property type="project" value="InterPro"/>
</dbReference>
<comment type="similarity">
    <text evidence="1">Belongs to the sigma-54 factor family.</text>
</comment>
<evidence type="ECO:0000313" key="12">
    <source>
        <dbReference type="EMBL" id="HIX45402.1"/>
    </source>
</evidence>
<evidence type="ECO:0000256" key="5">
    <source>
        <dbReference type="ARBA" id="ARBA00023015"/>
    </source>
</evidence>
<dbReference type="Gene3D" id="1.10.10.1330">
    <property type="entry name" value="RNA polymerase sigma-54 factor, core-binding domain"/>
    <property type="match status" value="1"/>
</dbReference>
<dbReference type="InterPro" id="IPR038709">
    <property type="entry name" value="RpoN_core-bd_sf"/>
</dbReference>
<dbReference type="GO" id="GO:0003677">
    <property type="term" value="F:DNA binding"/>
    <property type="evidence" value="ECO:0007669"/>
    <property type="project" value="UniProtKB-KW"/>
</dbReference>
<protein>
    <submittedName>
        <fullName evidence="12">RNA polymerase factor sigma-54</fullName>
    </submittedName>
</protein>
<dbReference type="PIRSF" id="PIRSF000774">
    <property type="entry name" value="RpoN"/>
    <property type="match status" value="1"/>
</dbReference>
<reference evidence="12" key="2">
    <citation type="submission" date="2021-04" db="EMBL/GenBank/DDBJ databases">
        <authorList>
            <person name="Gilroy R."/>
        </authorList>
    </citation>
    <scope>NUCLEOTIDE SEQUENCE</scope>
    <source>
        <strain evidence="12">ChiHjej12B11-16260</strain>
    </source>
</reference>
<dbReference type="Pfam" id="PF04963">
    <property type="entry name" value="Sigma54_CBD"/>
    <property type="match status" value="1"/>
</dbReference>
<keyword evidence="4" id="KW-0548">Nucleotidyltransferase</keyword>
<evidence type="ECO:0000256" key="9">
    <source>
        <dbReference type="SAM" id="MobiDB-lite"/>
    </source>
</evidence>
<sequence length="489" mass="55792">MPRQSLQQQQKLQQKLSPQQIQLMRLLELNELEMEERVKQEIVDNPALEEGAEYPDSDPAIADINVDEEGKPTETPEQLSLGDYYNEDEIPDYRLGTNNYSPDDKQENIPIGTSSSFHDFLDEQLGMRPLNETEHKIAEYIIGNIDDNGYLQRPLAAISDDLIFQAGIDVSPEKINDILQIIQDFEPAGVGASNLQESLLLQLERRSGTPSNMLAYRIINEMFDTFSKKHYDKIIKQLNISEEELKAALREISTLSPKPGSAWNGGAADSPGEHITPDFEVYEQDGELVVNLLSGNLPELTVSRRYKEMFDDYNANKNNRTRERRNALLFVKQKLDAAQWFVSAVKQRQKTLLDTMIVIADLQHDFFLTGNERDLRPMVLRDVAERTGYDISTISRATSSKYVQTPFGIYSLKYFFSEGIQNDAGDEVSTREIKNILQSCIDEENKSNPLSDDKLCEMLKEKGYPIARRTIAKYREQLGIPVARLRKKL</sequence>
<keyword evidence="5" id="KW-0805">Transcription regulation</keyword>
<feature type="domain" description="RNA polymerase sigma factor 54 core-binding" evidence="11">
    <location>
        <begin position="113"/>
        <end position="306"/>
    </location>
</feature>
<keyword evidence="3" id="KW-0808">Transferase</keyword>
<dbReference type="GO" id="GO:0001216">
    <property type="term" value="F:DNA-binding transcription activator activity"/>
    <property type="evidence" value="ECO:0007669"/>
    <property type="project" value="InterPro"/>
</dbReference>
<organism evidence="12 13">
    <name type="scientific">Candidatus Barnesiella excrementipullorum</name>
    <dbReference type="NCBI Taxonomy" id="2838479"/>
    <lineage>
        <taxon>Bacteria</taxon>
        <taxon>Pseudomonadati</taxon>
        <taxon>Bacteroidota</taxon>
        <taxon>Bacteroidia</taxon>
        <taxon>Bacteroidales</taxon>
        <taxon>Barnesiellaceae</taxon>
        <taxon>Barnesiella</taxon>
    </lineage>
</organism>
<dbReference type="PRINTS" id="PR00045">
    <property type="entry name" value="SIGMA54FCT"/>
</dbReference>
<dbReference type="PANTHER" id="PTHR32248:SF4">
    <property type="entry name" value="RNA POLYMERASE SIGMA-54 FACTOR"/>
    <property type="match status" value="1"/>
</dbReference>
<dbReference type="GO" id="GO:0016987">
    <property type="term" value="F:sigma factor activity"/>
    <property type="evidence" value="ECO:0007669"/>
    <property type="project" value="UniProtKB-KW"/>
</dbReference>
<keyword evidence="8" id="KW-0804">Transcription</keyword>
<evidence type="ECO:0000313" key="13">
    <source>
        <dbReference type="Proteomes" id="UP000824246"/>
    </source>
</evidence>
<feature type="region of interest" description="Disordered" evidence="9">
    <location>
        <begin position="87"/>
        <end position="106"/>
    </location>
</feature>
<evidence type="ECO:0000256" key="1">
    <source>
        <dbReference type="ARBA" id="ARBA00008798"/>
    </source>
</evidence>
<evidence type="ECO:0000256" key="4">
    <source>
        <dbReference type="ARBA" id="ARBA00022695"/>
    </source>
</evidence>
<dbReference type="NCBIfam" id="TIGR02395">
    <property type="entry name" value="rpoN_sigma"/>
    <property type="match status" value="1"/>
</dbReference>
<feature type="domain" description="RNA polymerase sigma factor 54 DNA-binding" evidence="10">
    <location>
        <begin position="330"/>
        <end position="487"/>
    </location>
</feature>
<keyword evidence="7" id="KW-0238">DNA-binding</keyword>
<evidence type="ECO:0000256" key="2">
    <source>
        <dbReference type="ARBA" id="ARBA00022478"/>
    </source>
</evidence>
<name>A0A9D1VRQ4_9BACT</name>
<dbReference type="InterPro" id="IPR000394">
    <property type="entry name" value="RNA_pol_sigma_54"/>
</dbReference>
<evidence type="ECO:0000259" key="10">
    <source>
        <dbReference type="Pfam" id="PF04552"/>
    </source>
</evidence>
<dbReference type="PANTHER" id="PTHR32248">
    <property type="entry name" value="RNA POLYMERASE SIGMA-54 FACTOR"/>
    <property type="match status" value="1"/>
</dbReference>
<dbReference type="PROSITE" id="PS00718">
    <property type="entry name" value="SIGMA54_2"/>
    <property type="match status" value="1"/>
</dbReference>
<dbReference type="Pfam" id="PF04552">
    <property type="entry name" value="Sigma54_DBD"/>
    <property type="match status" value="1"/>
</dbReference>
<keyword evidence="2" id="KW-0240">DNA-directed RNA polymerase</keyword>
<dbReference type="Pfam" id="PF00309">
    <property type="entry name" value="Sigma54_AID"/>
    <property type="match status" value="1"/>
</dbReference>
<dbReference type="AlphaFoldDB" id="A0A9D1VRQ4"/>
<feature type="region of interest" description="Disordered" evidence="9">
    <location>
        <begin position="43"/>
        <end position="63"/>
    </location>
</feature>
<evidence type="ECO:0000256" key="3">
    <source>
        <dbReference type="ARBA" id="ARBA00022679"/>
    </source>
</evidence>
<reference evidence="12" key="1">
    <citation type="journal article" date="2021" name="PeerJ">
        <title>Extensive microbial diversity within the chicken gut microbiome revealed by metagenomics and culture.</title>
        <authorList>
            <person name="Gilroy R."/>
            <person name="Ravi A."/>
            <person name="Getino M."/>
            <person name="Pursley I."/>
            <person name="Horton D.L."/>
            <person name="Alikhan N.F."/>
            <person name="Baker D."/>
            <person name="Gharbi K."/>
            <person name="Hall N."/>
            <person name="Watson M."/>
            <person name="Adriaenssens E.M."/>
            <person name="Foster-Nyarko E."/>
            <person name="Jarju S."/>
            <person name="Secka A."/>
            <person name="Antonio M."/>
            <person name="Oren A."/>
            <person name="Chaudhuri R.R."/>
            <person name="La Ragione R."/>
            <person name="Hildebrand F."/>
            <person name="Pallen M.J."/>
        </authorList>
    </citation>
    <scope>NUCLEOTIDE SEQUENCE</scope>
    <source>
        <strain evidence="12">ChiHjej12B11-16260</strain>
    </source>
</reference>
<evidence type="ECO:0000259" key="11">
    <source>
        <dbReference type="Pfam" id="PF04963"/>
    </source>
</evidence>